<protein>
    <submittedName>
        <fullName evidence="3">Acyltransferase</fullName>
    </submittedName>
</protein>
<dbReference type="PANTHER" id="PTHR23028">
    <property type="entry name" value="ACETYLTRANSFERASE"/>
    <property type="match status" value="1"/>
</dbReference>
<evidence type="ECO:0000313" key="3">
    <source>
        <dbReference type="EMBL" id="GGY78440.1"/>
    </source>
</evidence>
<accession>A0ABQ3B8B0</accession>
<reference evidence="4" key="1">
    <citation type="journal article" date="2019" name="Int. J. Syst. Evol. Microbiol.">
        <title>The Global Catalogue of Microorganisms (GCM) 10K type strain sequencing project: providing services to taxonomists for standard genome sequencing and annotation.</title>
        <authorList>
            <consortium name="The Broad Institute Genomics Platform"/>
            <consortium name="The Broad Institute Genome Sequencing Center for Infectious Disease"/>
            <person name="Wu L."/>
            <person name="Ma J."/>
        </authorList>
    </citation>
    <scope>NUCLEOTIDE SEQUENCE [LARGE SCALE GENOMIC DNA]</scope>
    <source>
        <strain evidence="4">KCTC 32239</strain>
    </source>
</reference>
<dbReference type="Pfam" id="PF01757">
    <property type="entry name" value="Acyl_transf_3"/>
    <property type="match status" value="1"/>
</dbReference>
<keyword evidence="1" id="KW-1133">Transmembrane helix</keyword>
<evidence type="ECO:0000259" key="2">
    <source>
        <dbReference type="Pfam" id="PF01757"/>
    </source>
</evidence>
<feature type="transmembrane region" description="Helical" evidence="1">
    <location>
        <begin position="260"/>
        <end position="277"/>
    </location>
</feature>
<evidence type="ECO:0000313" key="4">
    <source>
        <dbReference type="Proteomes" id="UP000619761"/>
    </source>
</evidence>
<dbReference type="InterPro" id="IPR050879">
    <property type="entry name" value="Acyltransferase_3"/>
</dbReference>
<name>A0ABQ3B8B0_9GAMM</name>
<gene>
    <name evidence="3" type="primary">nodX</name>
    <name evidence="3" type="ORF">GCM10011613_23870</name>
</gene>
<keyword evidence="3" id="KW-0012">Acyltransferase</keyword>
<dbReference type="EMBL" id="BMYZ01000002">
    <property type="protein sequence ID" value="GGY78440.1"/>
    <property type="molecule type" value="Genomic_DNA"/>
</dbReference>
<proteinExistence type="predicted"/>
<keyword evidence="1" id="KW-0472">Membrane</keyword>
<keyword evidence="4" id="KW-1185">Reference proteome</keyword>
<keyword evidence="3" id="KW-0808">Transferase</keyword>
<feature type="transmembrane region" description="Helical" evidence="1">
    <location>
        <begin position="314"/>
        <end position="334"/>
    </location>
</feature>
<evidence type="ECO:0000256" key="1">
    <source>
        <dbReference type="SAM" id="Phobius"/>
    </source>
</evidence>
<organism evidence="3 4">
    <name type="scientific">Cellvibrio zantedeschiae</name>
    <dbReference type="NCBI Taxonomy" id="1237077"/>
    <lineage>
        <taxon>Bacteria</taxon>
        <taxon>Pseudomonadati</taxon>
        <taxon>Pseudomonadota</taxon>
        <taxon>Gammaproteobacteria</taxon>
        <taxon>Cellvibrionales</taxon>
        <taxon>Cellvibrionaceae</taxon>
        <taxon>Cellvibrio</taxon>
    </lineage>
</organism>
<keyword evidence="1" id="KW-0812">Transmembrane</keyword>
<dbReference type="InterPro" id="IPR002656">
    <property type="entry name" value="Acyl_transf_3_dom"/>
</dbReference>
<comment type="caution">
    <text evidence="3">The sequence shown here is derived from an EMBL/GenBank/DDBJ whole genome shotgun (WGS) entry which is preliminary data.</text>
</comment>
<feature type="transmembrane region" description="Helical" evidence="1">
    <location>
        <begin position="61"/>
        <end position="83"/>
    </location>
</feature>
<feature type="transmembrane region" description="Helical" evidence="1">
    <location>
        <begin position="230"/>
        <end position="253"/>
    </location>
</feature>
<feature type="domain" description="Acyltransferase 3" evidence="2">
    <location>
        <begin position="24"/>
        <end position="329"/>
    </location>
</feature>
<dbReference type="GO" id="GO:0016746">
    <property type="term" value="F:acyltransferase activity"/>
    <property type="evidence" value="ECO:0007669"/>
    <property type="project" value="UniProtKB-KW"/>
</dbReference>
<feature type="transmembrane region" description="Helical" evidence="1">
    <location>
        <begin position="95"/>
        <end position="117"/>
    </location>
</feature>
<feature type="transmembrane region" description="Helical" evidence="1">
    <location>
        <begin position="189"/>
        <end position="210"/>
    </location>
</feature>
<feature type="transmembrane region" description="Helical" evidence="1">
    <location>
        <begin position="169"/>
        <end position="184"/>
    </location>
</feature>
<dbReference type="Proteomes" id="UP000619761">
    <property type="component" value="Unassembled WGS sequence"/>
</dbReference>
<feature type="transmembrane region" description="Helical" evidence="1">
    <location>
        <begin position="27"/>
        <end position="45"/>
    </location>
</feature>
<sequence length="347" mass="39420">MFDVLKETVELNTIDSYSQQSNNNFTIIRLIAALLVIYGHSYPILGSGHPDLILQLLKSRFAGAVAVDVFFVISGFLICASWERNSFSQFVIARALRIYPALIVCVLLSVFVLGFLLTTESSYFSRPEVWEYLKYNVSLLTNKYYLPGVFETHPDKAVNGSIWSLPYEIRLYACLALLGVLSLLKPGRYLLACVAIGLAYSFDLLSYVHFPMDKSWKNLAPFFMAGAFCWIYRKSIVLSAPILALMIIGCIAFCKTDKFIYFYFITLVYATFYLVYIPQLKWSPKKDVSYGVYLYGWPVQQLVLHFVPGCTPELNAVLSVIFALILGYLSWEFVESPALALRKKIKL</sequence>